<proteinExistence type="predicted"/>
<dbReference type="Pfam" id="PF13515">
    <property type="entry name" value="FUSC_2"/>
    <property type="match status" value="1"/>
</dbReference>
<feature type="transmembrane region" description="Helical" evidence="5">
    <location>
        <begin position="21"/>
        <end position="37"/>
    </location>
</feature>
<name>A0ABQ6YX50_9ENTE</name>
<dbReference type="Proteomes" id="UP000782705">
    <property type="component" value="Unassembled WGS sequence"/>
</dbReference>
<feature type="transmembrane region" description="Helical" evidence="5">
    <location>
        <begin position="65"/>
        <end position="83"/>
    </location>
</feature>
<comment type="caution">
    <text evidence="7">The sequence shown here is derived from an EMBL/GenBank/DDBJ whole genome shotgun (WGS) entry which is preliminary data.</text>
</comment>
<keyword evidence="2 5" id="KW-0812">Transmembrane</keyword>
<evidence type="ECO:0000256" key="4">
    <source>
        <dbReference type="ARBA" id="ARBA00023136"/>
    </source>
</evidence>
<organism evidence="7 8">
    <name type="scientific">Candidatus Enterococcus willemsii</name>
    <dbReference type="NCBI Taxonomy" id="1857215"/>
    <lineage>
        <taxon>Bacteria</taxon>
        <taxon>Bacillati</taxon>
        <taxon>Bacillota</taxon>
        <taxon>Bacilli</taxon>
        <taxon>Lactobacillales</taxon>
        <taxon>Enterococcaceae</taxon>
        <taxon>Enterococcus</taxon>
    </lineage>
</organism>
<feature type="transmembrane region" description="Helical" evidence="5">
    <location>
        <begin position="278"/>
        <end position="298"/>
    </location>
</feature>
<feature type="domain" description="Integral membrane bound transporter" evidence="6">
    <location>
        <begin position="198"/>
        <end position="323"/>
    </location>
</feature>
<feature type="transmembrane region" description="Helical" evidence="5">
    <location>
        <begin position="117"/>
        <end position="135"/>
    </location>
</feature>
<gene>
    <name evidence="7" type="ORF">BAU17_00670</name>
</gene>
<dbReference type="InterPro" id="IPR049453">
    <property type="entry name" value="Memb_transporter_dom"/>
</dbReference>
<dbReference type="RefSeq" id="WP_161902894.1">
    <property type="nucleotide sequence ID" value="NZ_MAEL01000054.1"/>
</dbReference>
<evidence type="ECO:0000256" key="3">
    <source>
        <dbReference type="ARBA" id="ARBA00022989"/>
    </source>
</evidence>
<comment type="subcellular location">
    <subcellularLocation>
        <location evidence="1">Membrane</location>
        <topology evidence="1">Multi-pass membrane protein</topology>
    </subcellularLocation>
</comment>
<keyword evidence="8" id="KW-1185">Reference proteome</keyword>
<evidence type="ECO:0000256" key="2">
    <source>
        <dbReference type="ARBA" id="ARBA00022692"/>
    </source>
</evidence>
<protein>
    <recommendedName>
        <fullName evidence="6">Integral membrane bound transporter domain-containing protein</fullName>
    </recommendedName>
</protein>
<reference evidence="7 8" key="1">
    <citation type="submission" date="2016-06" db="EMBL/GenBank/DDBJ databases">
        <title>Four novel species of enterococci isolated from chicken manure.</title>
        <authorList>
            <person name="Van Tyne D."/>
        </authorList>
    </citation>
    <scope>NUCLEOTIDE SEQUENCE [LARGE SCALE GENOMIC DNA]</scope>
    <source>
        <strain evidence="7 8">CU12B</strain>
    </source>
</reference>
<evidence type="ECO:0000313" key="7">
    <source>
        <dbReference type="EMBL" id="KAF1301915.1"/>
    </source>
</evidence>
<dbReference type="EMBL" id="MAEL01000054">
    <property type="protein sequence ID" value="KAF1301915.1"/>
    <property type="molecule type" value="Genomic_DNA"/>
</dbReference>
<evidence type="ECO:0000259" key="6">
    <source>
        <dbReference type="Pfam" id="PF13515"/>
    </source>
</evidence>
<feature type="transmembrane region" description="Helical" evidence="5">
    <location>
        <begin position="43"/>
        <end position="58"/>
    </location>
</feature>
<feature type="transmembrane region" description="Helical" evidence="5">
    <location>
        <begin position="141"/>
        <end position="162"/>
    </location>
</feature>
<evidence type="ECO:0000313" key="8">
    <source>
        <dbReference type="Proteomes" id="UP000782705"/>
    </source>
</evidence>
<sequence>MKHHLKEIMTFRKVKINPMQIIGSGLCMLIILFTGYFLDNLLIASFGSLGIFVFLYYQNLPLKNLLTRFSAVSAFIFLSYIVSSLSTHLSWTAPLVVATIGFVGRIFFRLYEITKPGVFFGVMVSAMGVSSKIPLAKLPMMSLFFLLGIALAFLIAIIVHYTEKTPPPVMPQRSLSKRLADDPAVILDGLFYASTLFLAMYLSQSLQLTNPYWFVVSCAAILQGDNLRAMMHRNIQRIFGTTIGLGLSALLLTLPLSTVQTLVAITLLYIIVEYTVRSNYAVANFFITPMALMLSSIMKQQYVTSLLQDRFIGIVLGSLLGVLAAWVMTTGLTFYNKAFQLHETLDKETD</sequence>
<keyword evidence="3 5" id="KW-1133">Transmembrane helix</keyword>
<accession>A0ABQ6YX50</accession>
<keyword evidence="4 5" id="KW-0472">Membrane</keyword>
<evidence type="ECO:0000256" key="5">
    <source>
        <dbReference type="SAM" id="Phobius"/>
    </source>
</evidence>
<feature type="transmembrane region" description="Helical" evidence="5">
    <location>
        <begin position="210"/>
        <end position="227"/>
    </location>
</feature>
<feature type="transmembrane region" description="Helical" evidence="5">
    <location>
        <begin position="310"/>
        <end position="335"/>
    </location>
</feature>
<evidence type="ECO:0000256" key="1">
    <source>
        <dbReference type="ARBA" id="ARBA00004141"/>
    </source>
</evidence>
<feature type="transmembrane region" description="Helical" evidence="5">
    <location>
        <begin position="239"/>
        <end position="272"/>
    </location>
</feature>